<dbReference type="SUPFAM" id="SSF56935">
    <property type="entry name" value="Porins"/>
    <property type="match status" value="1"/>
</dbReference>
<evidence type="ECO:0000313" key="2">
    <source>
        <dbReference type="Proteomes" id="UP000182412"/>
    </source>
</evidence>
<protein>
    <recommendedName>
        <fullName evidence="3">S-layer homology domain-containing protein</fullName>
    </recommendedName>
</protein>
<gene>
    <name evidence="1" type="ORF">SAMN05216366_10530</name>
</gene>
<evidence type="ECO:0000313" key="1">
    <source>
        <dbReference type="EMBL" id="SDP04019.1"/>
    </source>
</evidence>
<reference evidence="1 2" key="1">
    <citation type="submission" date="2016-10" db="EMBL/GenBank/DDBJ databases">
        <authorList>
            <person name="de Groot N.N."/>
        </authorList>
    </citation>
    <scope>NUCLEOTIDE SEQUENCE [LARGE SCALE GENOMIC DNA]</scope>
    <source>
        <strain evidence="1 2">S137</strain>
    </source>
</reference>
<evidence type="ECO:0008006" key="3">
    <source>
        <dbReference type="Google" id="ProtNLM"/>
    </source>
</evidence>
<accession>A0A1H0PH58</accession>
<sequence length="515" mass="58044">MAVGWAAPAQVQPWVYDSMLQLAAEGYMELPLRPLNAYSRQELSDMVAKALNEVEKNRTGRLSDEYARITRLLVVDEVELKLSREQEAVATSRCQRARAKAARAAEMYIRRSMQGQNRLEVMEPLKAKHDKAQAELEYAARDYAEAKTRCVQRAELLAYAQKRQQSLLEAMNGSNGNNGGKPQAAAMPASVLKNAGRLRAEFLSELEKNGSLDKMSARQQLASNLPVREVPDQAFKLDTELRVDSGRSSGTQTRTRARVRLYPDYEFAPNWHAKGMIEWQKTLSGRKFSKDGKVNFDRYYLSGKMGLVQTDIGAFGSLMAEGNVYDSKFKGVRLTAGKPVRYSVEAGKAGDDGMKRTYDLTVDYKAAAYGVGAGYYHFAYENGQRDDIYMGNYRHNVGIFDASAMLLHGREQGKSGRTGYVLTLAYAPQNSWQPYAYSSWLKYYHQPRATYINHTMNGMGGGFNGFRGWGWGCSYNLPHDWSLGLELYHLRSLDNGRTGNTIWGSVTKYFKNYRE</sequence>
<name>A0A1H0PH58_SELRU</name>
<dbReference type="Proteomes" id="UP000182412">
    <property type="component" value="Unassembled WGS sequence"/>
</dbReference>
<proteinExistence type="predicted"/>
<dbReference type="AlphaFoldDB" id="A0A1H0PH58"/>
<organism evidence="1 2">
    <name type="scientific">Selenomonas ruminantium</name>
    <dbReference type="NCBI Taxonomy" id="971"/>
    <lineage>
        <taxon>Bacteria</taxon>
        <taxon>Bacillati</taxon>
        <taxon>Bacillota</taxon>
        <taxon>Negativicutes</taxon>
        <taxon>Selenomonadales</taxon>
        <taxon>Selenomonadaceae</taxon>
        <taxon>Selenomonas</taxon>
    </lineage>
</organism>
<dbReference type="EMBL" id="FNJQ01000005">
    <property type="protein sequence ID" value="SDP04019.1"/>
    <property type="molecule type" value="Genomic_DNA"/>
</dbReference>